<feature type="compositionally biased region" description="Polar residues" evidence="1">
    <location>
        <begin position="88"/>
        <end position="105"/>
    </location>
</feature>
<dbReference type="OMA" id="HTSPNIA"/>
<feature type="compositionally biased region" description="Polar residues" evidence="1">
    <location>
        <begin position="114"/>
        <end position="135"/>
    </location>
</feature>
<gene>
    <name evidence="2" type="ORF">BN1211_5604</name>
    <name evidence="3" type="ORF">CYBJADRAFT_168486</name>
</gene>
<feature type="region of interest" description="Disordered" evidence="1">
    <location>
        <begin position="88"/>
        <end position="136"/>
    </location>
</feature>
<evidence type="ECO:0000313" key="5">
    <source>
        <dbReference type="Proteomes" id="UP000094389"/>
    </source>
</evidence>
<name>A0A0H5C901_CYBJN</name>
<dbReference type="Proteomes" id="UP000094389">
    <property type="component" value="Unassembled WGS sequence"/>
</dbReference>
<evidence type="ECO:0008006" key="6">
    <source>
        <dbReference type="Google" id="ProtNLM"/>
    </source>
</evidence>
<dbReference type="RefSeq" id="XP_020069594.1">
    <property type="nucleotide sequence ID" value="XM_020215389.1"/>
</dbReference>
<dbReference type="GeneID" id="30989785"/>
<feature type="compositionally biased region" description="Polar residues" evidence="1">
    <location>
        <begin position="298"/>
        <end position="310"/>
    </location>
</feature>
<feature type="compositionally biased region" description="Low complexity" evidence="1">
    <location>
        <begin position="311"/>
        <end position="320"/>
    </location>
</feature>
<dbReference type="AlphaFoldDB" id="A0A0H5C901"/>
<evidence type="ECO:0000256" key="1">
    <source>
        <dbReference type="SAM" id="MobiDB-lite"/>
    </source>
</evidence>
<dbReference type="EMBL" id="KV453934">
    <property type="protein sequence ID" value="ODV72555.1"/>
    <property type="molecule type" value="Genomic_DNA"/>
</dbReference>
<organism evidence="2 4">
    <name type="scientific">Cyberlindnera jadinii (strain ATCC 18201 / CBS 1600 / BCRC 20928 / JCM 3617 / NBRC 0987 / NRRL Y-1542)</name>
    <name type="common">Torula yeast</name>
    <name type="synonym">Candida utilis</name>
    <dbReference type="NCBI Taxonomy" id="983966"/>
    <lineage>
        <taxon>Eukaryota</taxon>
        <taxon>Fungi</taxon>
        <taxon>Dikarya</taxon>
        <taxon>Ascomycota</taxon>
        <taxon>Saccharomycotina</taxon>
        <taxon>Saccharomycetes</taxon>
        <taxon>Phaffomycetales</taxon>
        <taxon>Phaffomycetaceae</taxon>
        <taxon>Cyberlindnera</taxon>
    </lineage>
</organism>
<sequence>MSTQRLLPYSSGSPSQAAYSIRLSHDFQSLLSRNEGRIRLIVSKGEVSLKVDGVVYKMESSSSPPLDIYQQLTKTSLKNIGVVSQRLEPTSPISSPLNNPQQETVVTGHKSKNRSPTYTHERSNSNSSVTNSHITTAPKLSPASRKLVQWLALGPLSKRDIVQATKLSTQEVESALKPVAMLYEGNERQVITTYPHFKESSSKEPLFVLNYSAYKEIKLIGYKYTDSELDVIRKNCQLAYDYLKYPETHPAREYLARSWKEQPHTPESPESSSSSSASVKSQSSKSSTSAKVSKATTPISSKSTTRQPSNTTSTASATTSKDMTKPRTTPLSLEKKRKREDSNDEVYYLDLARRFQEKYKEYEELYKKIQSSKGKNAEGLKRLYDLHKSLESWKKQLWNSVS</sequence>
<accession>A0A0H5C901</accession>
<feature type="region of interest" description="Disordered" evidence="1">
    <location>
        <begin position="259"/>
        <end position="343"/>
    </location>
</feature>
<feature type="compositionally biased region" description="Low complexity" evidence="1">
    <location>
        <begin position="271"/>
        <end position="297"/>
    </location>
</feature>
<reference evidence="4" key="2">
    <citation type="journal article" date="2015" name="J. Biotechnol.">
        <title>The structure of the Cyberlindnera jadinii genome and its relation to Candida utilis analyzed by the occurrence of single nucleotide polymorphisms.</title>
        <authorList>
            <person name="Rupp O."/>
            <person name="Brinkrolf K."/>
            <person name="Buerth C."/>
            <person name="Kunigo M."/>
            <person name="Schneider J."/>
            <person name="Jaenicke S."/>
            <person name="Goesmann A."/>
            <person name="Puehler A."/>
            <person name="Jaeger K.-E."/>
            <person name="Ernst J.F."/>
        </authorList>
    </citation>
    <scope>NUCLEOTIDE SEQUENCE [LARGE SCALE GENOMIC DNA]</scope>
    <source>
        <strain evidence="4">ATCC 18201 / CBS 1600 / BCRC 20928 / JCM 3617 / NBRC 0987 / NRRL Y-1542</strain>
    </source>
</reference>
<evidence type="ECO:0000313" key="4">
    <source>
        <dbReference type="Proteomes" id="UP000038830"/>
    </source>
</evidence>
<dbReference type="EMBL" id="CDQK01000006">
    <property type="protein sequence ID" value="CEP24713.1"/>
    <property type="molecule type" value="Genomic_DNA"/>
</dbReference>
<proteinExistence type="predicted"/>
<reference evidence="2" key="1">
    <citation type="submission" date="2014-12" db="EMBL/GenBank/DDBJ databases">
        <authorList>
            <person name="Jaenicke S."/>
        </authorList>
    </citation>
    <scope>NUCLEOTIDE SEQUENCE [LARGE SCALE GENOMIC DNA]</scope>
    <source>
        <strain evidence="2">CBS1600</strain>
    </source>
</reference>
<keyword evidence="5" id="KW-1185">Reference proteome</keyword>
<evidence type="ECO:0000313" key="3">
    <source>
        <dbReference type="EMBL" id="ODV72555.1"/>
    </source>
</evidence>
<reference evidence="3 5" key="3">
    <citation type="journal article" date="2016" name="Proc. Natl. Acad. Sci. U.S.A.">
        <title>Comparative genomics of biotechnologically important yeasts.</title>
        <authorList>
            <person name="Riley R."/>
            <person name="Haridas S."/>
            <person name="Wolfe K.H."/>
            <person name="Lopes M.R."/>
            <person name="Hittinger C.T."/>
            <person name="Goeker M."/>
            <person name="Salamov A.A."/>
            <person name="Wisecaver J.H."/>
            <person name="Long T.M."/>
            <person name="Calvey C.H."/>
            <person name="Aerts A.L."/>
            <person name="Barry K.W."/>
            <person name="Choi C."/>
            <person name="Clum A."/>
            <person name="Coughlan A.Y."/>
            <person name="Deshpande S."/>
            <person name="Douglass A.P."/>
            <person name="Hanson S.J."/>
            <person name="Klenk H.-P."/>
            <person name="LaButti K.M."/>
            <person name="Lapidus A."/>
            <person name="Lindquist E.A."/>
            <person name="Lipzen A.M."/>
            <person name="Meier-Kolthoff J.P."/>
            <person name="Ohm R.A."/>
            <person name="Otillar R.P."/>
            <person name="Pangilinan J.L."/>
            <person name="Peng Y."/>
            <person name="Rokas A."/>
            <person name="Rosa C.A."/>
            <person name="Scheuner C."/>
            <person name="Sibirny A.A."/>
            <person name="Slot J.C."/>
            <person name="Stielow J.B."/>
            <person name="Sun H."/>
            <person name="Kurtzman C.P."/>
            <person name="Blackwell M."/>
            <person name="Grigoriev I.V."/>
            <person name="Jeffries T.W."/>
        </authorList>
    </citation>
    <scope>NUCLEOTIDE SEQUENCE [LARGE SCALE GENOMIC DNA]</scope>
    <source>
        <strain evidence="5">ATCC 18201 / CBS 1600 / BCRC 20928 / JCM 3617 / NBRC 0987 / NRRL Y-1542</strain>
        <strain evidence="3">NRRL Y-1542</strain>
    </source>
</reference>
<dbReference type="OrthoDB" id="2587563at2759"/>
<dbReference type="Proteomes" id="UP000038830">
    <property type="component" value="Unassembled WGS sequence"/>
</dbReference>
<accession>A0A1E4RZF9</accession>
<evidence type="ECO:0000313" key="2">
    <source>
        <dbReference type="EMBL" id="CEP24713.1"/>
    </source>
</evidence>
<protein>
    <recommendedName>
        <fullName evidence="6">RNA polymerase II elongation factor ELL N-terminal domain-containing protein</fullName>
    </recommendedName>
</protein>